<dbReference type="CDD" id="cd12148">
    <property type="entry name" value="fungal_TF_MHR"/>
    <property type="match status" value="1"/>
</dbReference>
<gene>
    <name evidence="6" type="ORF">M406DRAFT_348721</name>
</gene>
<dbReference type="AlphaFoldDB" id="A0A9P4YAI3"/>
<comment type="caution">
    <text evidence="6">The sequence shown here is derived from an EMBL/GenBank/DDBJ whole genome shotgun (WGS) entry which is preliminary data.</text>
</comment>
<evidence type="ECO:0000256" key="1">
    <source>
        <dbReference type="ARBA" id="ARBA00004123"/>
    </source>
</evidence>
<dbReference type="InterPro" id="IPR001138">
    <property type="entry name" value="Zn2Cys6_DnaBD"/>
</dbReference>
<dbReference type="GO" id="GO:0008270">
    <property type="term" value="F:zinc ion binding"/>
    <property type="evidence" value="ECO:0007669"/>
    <property type="project" value="InterPro"/>
</dbReference>
<feature type="compositionally biased region" description="Polar residues" evidence="4">
    <location>
        <begin position="698"/>
        <end position="710"/>
    </location>
</feature>
<proteinExistence type="predicted"/>
<dbReference type="GO" id="GO:0000981">
    <property type="term" value="F:DNA-binding transcription factor activity, RNA polymerase II-specific"/>
    <property type="evidence" value="ECO:0007669"/>
    <property type="project" value="InterPro"/>
</dbReference>
<evidence type="ECO:0000256" key="2">
    <source>
        <dbReference type="ARBA" id="ARBA00022723"/>
    </source>
</evidence>
<dbReference type="GeneID" id="63839546"/>
<dbReference type="Proteomes" id="UP000803844">
    <property type="component" value="Unassembled WGS sequence"/>
</dbReference>
<feature type="region of interest" description="Disordered" evidence="4">
    <location>
        <begin position="696"/>
        <end position="722"/>
    </location>
</feature>
<feature type="region of interest" description="Disordered" evidence="4">
    <location>
        <begin position="47"/>
        <end position="67"/>
    </location>
</feature>
<dbReference type="PANTHER" id="PTHR31001:SF40">
    <property type="entry name" value="ZN(II)2CYS6 TRANSCRIPTION FACTOR (EUROFUNG)"/>
    <property type="match status" value="1"/>
</dbReference>
<dbReference type="SMART" id="SM00066">
    <property type="entry name" value="GAL4"/>
    <property type="match status" value="1"/>
</dbReference>
<dbReference type="PANTHER" id="PTHR31001">
    <property type="entry name" value="UNCHARACTERIZED TRANSCRIPTIONAL REGULATORY PROTEIN"/>
    <property type="match status" value="1"/>
</dbReference>
<dbReference type="CDD" id="cd00067">
    <property type="entry name" value="GAL4"/>
    <property type="match status" value="1"/>
</dbReference>
<dbReference type="Gene3D" id="4.10.240.10">
    <property type="entry name" value="Zn(2)-C6 fungal-type DNA-binding domain"/>
    <property type="match status" value="1"/>
</dbReference>
<dbReference type="RefSeq" id="XP_040780400.1">
    <property type="nucleotide sequence ID" value="XM_040922417.1"/>
</dbReference>
<evidence type="ECO:0000259" key="5">
    <source>
        <dbReference type="PROSITE" id="PS50048"/>
    </source>
</evidence>
<reference evidence="6" key="1">
    <citation type="journal article" date="2020" name="Phytopathology">
        <title>Genome sequence of the chestnut blight fungus Cryphonectria parasitica EP155: A fundamental resource for an archetypical invasive plant pathogen.</title>
        <authorList>
            <person name="Crouch J.A."/>
            <person name="Dawe A."/>
            <person name="Aerts A."/>
            <person name="Barry K."/>
            <person name="Churchill A.C.L."/>
            <person name="Grimwood J."/>
            <person name="Hillman B."/>
            <person name="Milgroom M.G."/>
            <person name="Pangilinan J."/>
            <person name="Smith M."/>
            <person name="Salamov A."/>
            <person name="Schmutz J."/>
            <person name="Yadav J."/>
            <person name="Grigoriev I.V."/>
            <person name="Nuss D."/>
        </authorList>
    </citation>
    <scope>NUCLEOTIDE SEQUENCE</scope>
    <source>
        <strain evidence="6">EP155</strain>
    </source>
</reference>
<keyword evidence="7" id="KW-1185">Reference proteome</keyword>
<accession>A0A9P4YAI3</accession>
<evidence type="ECO:0000256" key="3">
    <source>
        <dbReference type="ARBA" id="ARBA00023242"/>
    </source>
</evidence>
<dbReference type="PROSITE" id="PS50048">
    <property type="entry name" value="ZN2_CY6_FUNGAL_2"/>
    <property type="match status" value="1"/>
</dbReference>
<dbReference type="InterPro" id="IPR036864">
    <property type="entry name" value="Zn2-C6_fun-type_DNA-bd_sf"/>
</dbReference>
<sequence length="741" mass="81474">MSTARKRLSCDRCHAQKLRCPRHSSANEESCGRCLRHGTKCVYSVALPKGRPRSKPESSTHGTPVRHHKLARANDASTLREDTHGLCLDDAMSLSPESLQRNPGVLDDSFTFQPLPCSRAEDYLQGSDSLSANVNFFDFSPIQLASWQDDLTGAIQALTATTGAGQPSVLQGYTEPLQPFITSLMSPEDGSSFRPGKDGEDHLPLGSMSPGPDSQDKPPPYIEKSFWGRIESQEPLCVPSTRAAHIPTAESIRATASCRDEAGLLDLIDDIPSKTICDGFIQSFISIIYPLNPLVDLPTLSRDYSVLWDIRAQKSRRGKSNDCFKDASVVTVLFAALYCGATAASTSLWSQSPALRATNTSTIIAGLKTTQSFVSRAVHTAQYLGLHRDFTTQGLNATTQELRRRIWWYVVRLDVQCSLRYGLQMHCGAEGHQWDVQMLCDPALDAAEEPRPVAEQSASMSSPHEHPLSLRFAAGTAEVVSCHEFGQADLDFHLKRYKTLHTKLATITAALGSSSGHGQGQDHMSPDLLSSNHQSPREIDEQPDAFIPWARTTLIALVKGSLMILQKAFLGHPSLTVQQNQMLWTSTFRLSIDVVIHIHGIVQLARSSAQLWFVRTNLTPLALAATFIILNHLKREPRAEHSQEALEMVDRTINIFSLIKTLPSMQALGHLASPASHGEDTDPEWQCLKAIRTRTAGPASQSLSETCESPHSSRDQSKTLSPFGLSPDSPWWAKCYGIRSI</sequence>
<dbReference type="SUPFAM" id="SSF57701">
    <property type="entry name" value="Zn2/Cys6 DNA-binding domain"/>
    <property type="match status" value="1"/>
</dbReference>
<dbReference type="Pfam" id="PF04082">
    <property type="entry name" value="Fungal_trans"/>
    <property type="match status" value="1"/>
</dbReference>
<organism evidence="6 7">
    <name type="scientific">Cryphonectria parasitica (strain ATCC 38755 / EP155)</name>
    <dbReference type="NCBI Taxonomy" id="660469"/>
    <lineage>
        <taxon>Eukaryota</taxon>
        <taxon>Fungi</taxon>
        <taxon>Dikarya</taxon>
        <taxon>Ascomycota</taxon>
        <taxon>Pezizomycotina</taxon>
        <taxon>Sordariomycetes</taxon>
        <taxon>Sordariomycetidae</taxon>
        <taxon>Diaporthales</taxon>
        <taxon>Cryphonectriaceae</taxon>
        <taxon>Cryphonectria-Endothia species complex</taxon>
        <taxon>Cryphonectria</taxon>
    </lineage>
</organism>
<dbReference type="SMART" id="SM00906">
    <property type="entry name" value="Fungal_trans"/>
    <property type="match status" value="1"/>
</dbReference>
<keyword evidence="2" id="KW-0479">Metal-binding</keyword>
<evidence type="ECO:0000313" key="6">
    <source>
        <dbReference type="EMBL" id="KAF3769439.1"/>
    </source>
</evidence>
<feature type="region of interest" description="Disordered" evidence="4">
    <location>
        <begin position="184"/>
        <end position="220"/>
    </location>
</feature>
<evidence type="ECO:0000313" key="7">
    <source>
        <dbReference type="Proteomes" id="UP000803844"/>
    </source>
</evidence>
<dbReference type="Pfam" id="PF00172">
    <property type="entry name" value="Zn_clus"/>
    <property type="match status" value="1"/>
</dbReference>
<name>A0A9P4YAI3_CRYP1</name>
<keyword evidence="3" id="KW-0539">Nucleus</keyword>
<dbReference type="GO" id="GO:0003677">
    <property type="term" value="F:DNA binding"/>
    <property type="evidence" value="ECO:0007669"/>
    <property type="project" value="InterPro"/>
</dbReference>
<dbReference type="EMBL" id="MU032344">
    <property type="protein sequence ID" value="KAF3769439.1"/>
    <property type="molecule type" value="Genomic_DNA"/>
</dbReference>
<dbReference type="InterPro" id="IPR007219">
    <property type="entry name" value="XnlR_reg_dom"/>
</dbReference>
<feature type="region of interest" description="Disordered" evidence="4">
    <location>
        <begin position="514"/>
        <end position="539"/>
    </location>
</feature>
<dbReference type="PROSITE" id="PS00463">
    <property type="entry name" value="ZN2_CY6_FUNGAL_1"/>
    <property type="match status" value="1"/>
</dbReference>
<dbReference type="OrthoDB" id="3037908at2759"/>
<feature type="domain" description="Zn(2)-C6 fungal-type" evidence="5">
    <location>
        <begin position="9"/>
        <end position="43"/>
    </location>
</feature>
<comment type="subcellular location">
    <subcellularLocation>
        <location evidence="1">Nucleus</location>
    </subcellularLocation>
</comment>
<dbReference type="GO" id="GO:0005634">
    <property type="term" value="C:nucleus"/>
    <property type="evidence" value="ECO:0007669"/>
    <property type="project" value="UniProtKB-SubCell"/>
</dbReference>
<dbReference type="GO" id="GO:0006351">
    <property type="term" value="P:DNA-templated transcription"/>
    <property type="evidence" value="ECO:0007669"/>
    <property type="project" value="InterPro"/>
</dbReference>
<protein>
    <recommendedName>
        <fullName evidence="5">Zn(2)-C6 fungal-type domain-containing protein</fullName>
    </recommendedName>
</protein>
<dbReference type="InterPro" id="IPR050613">
    <property type="entry name" value="Sec_Metabolite_Reg"/>
</dbReference>
<evidence type="ECO:0000256" key="4">
    <source>
        <dbReference type="SAM" id="MobiDB-lite"/>
    </source>
</evidence>